<reference evidence="2" key="1">
    <citation type="submission" date="2016-11" db="UniProtKB">
        <authorList>
            <consortium name="WormBaseParasite"/>
        </authorList>
    </citation>
    <scope>IDENTIFICATION</scope>
</reference>
<organism evidence="1 2">
    <name type="scientific">Macrostomum lignano</name>
    <dbReference type="NCBI Taxonomy" id="282301"/>
    <lineage>
        <taxon>Eukaryota</taxon>
        <taxon>Metazoa</taxon>
        <taxon>Spiralia</taxon>
        <taxon>Lophotrochozoa</taxon>
        <taxon>Platyhelminthes</taxon>
        <taxon>Rhabditophora</taxon>
        <taxon>Macrostomorpha</taxon>
        <taxon>Macrostomida</taxon>
        <taxon>Macrostomidae</taxon>
        <taxon>Macrostomum</taxon>
    </lineage>
</organism>
<evidence type="ECO:0000313" key="2">
    <source>
        <dbReference type="WBParaSite" id="maker-unitig_21697-snap-gene-0.2-mRNA-1"/>
    </source>
</evidence>
<dbReference type="AlphaFoldDB" id="A0A1I8F5V8"/>
<name>A0A1I8F5V8_9PLAT</name>
<dbReference type="Proteomes" id="UP000095280">
    <property type="component" value="Unplaced"/>
</dbReference>
<protein>
    <submittedName>
        <fullName evidence="2">DUF667 domain-containing protein</fullName>
    </submittedName>
</protein>
<proteinExistence type="predicted"/>
<dbReference type="WBParaSite" id="maker-unitig_21697-snap-gene-0.2-mRNA-1">
    <property type="protein sequence ID" value="maker-unitig_21697-snap-gene-0.2-mRNA-1"/>
    <property type="gene ID" value="maker-unitig_21697-snap-gene-0.2"/>
</dbReference>
<keyword evidence="1" id="KW-1185">Reference proteome</keyword>
<accession>A0A1I8F5V8</accession>
<sequence length="163" mass="18102">PGSPPASARGSGVAAHRLANFDSLARTRSSLRFELLAARIDLGYLAGRSSDRAGERWTQLLAAGWHSLLPLRSAVIMHTAESVQTLFSGHGVLEMSKQIGHISFAVQSPRRYSNFCIAVINASCGRRFVIIQRKLPSFQWCTSIINLMDWQVDLTLKKQYNFV</sequence>
<evidence type="ECO:0000313" key="1">
    <source>
        <dbReference type="Proteomes" id="UP000095280"/>
    </source>
</evidence>